<evidence type="ECO:0000313" key="3">
    <source>
        <dbReference type="Proteomes" id="UP001526143"/>
    </source>
</evidence>
<organism evidence="2 3">
    <name type="scientific">Plectonema radiosum NIES-515</name>
    <dbReference type="NCBI Taxonomy" id="2986073"/>
    <lineage>
        <taxon>Bacteria</taxon>
        <taxon>Bacillati</taxon>
        <taxon>Cyanobacteriota</taxon>
        <taxon>Cyanophyceae</taxon>
        <taxon>Oscillatoriophycideae</taxon>
        <taxon>Oscillatoriales</taxon>
        <taxon>Microcoleaceae</taxon>
        <taxon>Plectonema</taxon>
    </lineage>
</organism>
<keyword evidence="1" id="KW-0472">Membrane</keyword>
<name>A0ABT3B6G2_9CYAN</name>
<proteinExistence type="predicted"/>
<dbReference type="Proteomes" id="UP001526143">
    <property type="component" value="Unassembled WGS sequence"/>
</dbReference>
<dbReference type="EMBL" id="JAOWRF010000370">
    <property type="protein sequence ID" value="MCV3216961.1"/>
    <property type="molecule type" value="Genomic_DNA"/>
</dbReference>
<reference evidence="2 3" key="1">
    <citation type="submission" date="2022-10" db="EMBL/GenBank/DDBJ databases">
        <title>Identification of biosynthetic pathway for the production of the potent trypsin inhibitor radiosumin.</title>
        <authorList>
            <person name="Fewer D.P."/>
            <person name="Delbaje E."/>
            <person name="Ouyang X."/>
            <person name="Agostino P.D."/>
            <person name="Wahlsten M."/>
            <person name="Jokela J."/>
            <person name="Permi P."/>
            <person name="Haapaniemi E."/>
            <person name="Koistinen H."/>
        </authorList>
    </citation>
    <scope>NUCLEOTIDE SEQUENCE [LARGE SCALE GENOMIC DNA]</scope>
    <source>
        <strain evidence="2 3">NIES-515</strain>
    </source>
</reference>
<protein>
    <submittedName>
        <fullName evidence="2">Uncharacterized protein</fullName>
    </submittedName>
</protein>
<feature type="transmembrane region" description="Helical" evidence="1">
    <location>
        <begin position="6"/>
        <end position="23"/>
    </location>
</feature>
<keyword evidence="3" id="KW-1185">Reference proteome</keyword>
<evidence type="ECO:0000313" key="2">
    <source>
        <dbReference type="EMBL" id="MCV3216961.1"/>
    </source>
</evidence>
<accession>A0ABT3B6G2</accession>
<evidence type="ECO:0000256" key="1">
    <source>
        <dbReference type="SAM" id="Phobius"/>
    </source>
</evidence>
<keyword evidence="1" id="KW-0812">Transmembrane</keyword>
<sequence>MPPKLYVLALPYFFMLDILTYVMQSDVKDKIIRLGVKIKAIA</sequence>
<comment type="caution">
    <text evidence="2">The sequence shown here is derived from an EMBL/GenBank/DDBJ whole genome shotgun (WGS) entry which is preliminary data.</text>
</comment>
<keyword evidence="1" id="KW-1133">Transmembrane helix</keyword>
<dbReference type="RefSeq" id="WP_263748650.1">
    <property type="nucleotide sequence ID" value="NZ_JAOWRF010000370.1"/>
</dbReference>
<gene>
    <name evidence="2" type="ORF">OGM63_26225</name>
</gene>